<dbReference type="OrthoDB" id="3248909at2759"/>
<organism evidence="1 2">
    <name type="scientific">Choiromyces venosus 120613-1</name>
    <dbReference type="NCBI Taxonomy" id="1336337"/>
    <lineage>
        <taxon>Eukaryota</taxon>
        <taxon>Fungi</taxon>
        <taxon>Dikarya</taxon>
        <taxon>Ascomycota</taxon>
        <taxon>Pezizomycotina</taxon>
        <taxon>Pezizomycetes</taxon>
        <taxon>Pezizales</taxon>
        <taxon>Tuberaceae</taxon>
        <taxon>Choiromyces</taxon>
    </lineage>
</organism>
<protein>
    <submittedName>
        <fullName evidence="1">Uncharacterized protein</fullName>
    </submittedName>
</protein>
<evidence type="ECO:0000313" key="2">
    <source>
        <dbReference type="Proteomes" id="UP000276215"/>
    </source>
</evidence>
<reference evidence="1 2" key="1">
    <citation type="journal article" date="2018" name="Nat. Ecol. Evol.">
        <title>Pezizomycetes genomes reveal the molecular basis of ectomycorrhizal truffle lifestyle.</title>
        <authorList>
            <person name="Murat C."/>
            <person name="Payen T."/>
            <person name="Noel B."/>
            <person name="Kuo A."/>
            <person name="Morin E."/>
            <person name="Chen J."/>
            <person name="Kohler A."/>
            <person name="Krizsan K."/>
            <person name="Balestrini R."/>
            <person name="Da Silva C."/>
            <person name="Montanini B."/>
            <person name="Hainaut M."/>
            <person name="Levati E."/>
            <person name="Barry K.W."/>
            <person name="Belfiori B."/>
            <person name="Cichocki N."/>
            <person name="Clum A."/>
            <person name="Dockter R.B."/>
            <person name="Fauchery L."/>
            <person name="Guy J."/>
            <person name="Iotti M."/>
            <person name="Le Tacon F."/>
            <person name="Lindquist E.A."/>
            <person name="Lipzen A."/>
            <person name="Malagnac F."/>
            <person name="Mello A."/>
            <person name="Molinier V."/>
            <person name="Miyauchi S."/>
            <person name="Poulain J."/>
            <person name="Riccioni C."/>
            <person name="Rubini A."/>
            <person name="Sitrit Y."/>
            <person name="Splivallo R."/>
            <person name="Traeger S."/>
            <person name="Wang M."/>
            <person name="Zifcakova L."/>
            <person name="Wipf D."/>
            <person name="Zambonelli A."/>
            <person name="Paolocci F."/>
            <person name="Nowrousian M."/>
            <person name="Ottonello S."/>
            <person name="Baldrian P."/>
            <person name="Spatafora J.W."/>
            <person name="Henrissat B."/>
            <person name="Nagy L.G."/>
            <person name="Aury J.M."/>
            <person name="Wincker P."/>
            <person name="Grigoriev I.V."/>
            <person name="Bonfante P."/>
            <person name="Martin F.M."/>
        </authorList>
    </citation>
    <scope>NUCLEOTIDE SEQUENCE [LARGE SCALE GENOMIC DNA]</scope>
    <source>
        <strain evidence="1 2">120613-1</strain>
    </source>
</reference>
<gene>
    <name evidence="1" type="ORF">L873DRAFT_908442</name>
</gene>
<name>A0A3N4JTK0_9PEZI</name>
<dbReference type="Proteomes" id="UP000276215">
    <property type="component" value="Unassembled WGS sequence"/>
</dbReference>
<evidence type="ECO:0000313" key="1">
    <source>
        <dbReference type="EMBL" id="RPA99480.1"/>
    </source>
</evidence>
<keyword evidence="2" id="KW-1185">Reference proteome</keyword>
<dbReference type="EMBL" id="ML120387">
    <property type="protein sequence ID" value="RPA99480.1"/>
    <property type="molecule type" value="Genomic_DNA"/>
</dbReference>
<sequence>MNNTLDREFTLDVLNRQCIKAGVAEWQSIERNYNRSLVHITGTRSQSTYTLGFMNSERKLFQGWRARLSLREAMRFERQYSTLLMNHKVNVREPLYNRTYYSLLARGRTECSTKNIFLGIWADQMFWSMDHYNGTWKGDVYVPHTVAALFCKPSYWKQEVEIKVSLDTGAIVGSTTISLREPFTEFNREVFEDSVVTGRPTPENTIWDTLPGMDDFGFFPAELPDAGYQLRKHSGADWLLEKSAVYILTPVL</sequence>
<proteinExistence type="predicted"/>
<dbReference type="AlphaFoldDB" id="A0A3N4JTK0"/>
<accession>A0A3N4JTK0</accession>